<evidence type="ECO:0000256" key="2">
    <source>
        <dbReference type="ARBA" id="ARBA00022741"/>
    </source>
</evidence>
<dbReference type="CDD" id="cd01129">
    <property type="entry name" value="PulE-GspE-like"/>
    <property type="match status" value="1"/>
</dbReference>
<accession>A0A1F5EHR3</accession>
<evidence type="ECO:0000313" key="5">
    <source>
        <dbReference type="EMBL" id="OGD66969.1"/>
    </source>
</evidence>
<dbReference type="STRING" id="1797580.A2Z61_00180"/>
<comment type="caution">
    <text evidence="5">The sequence shown here is derived from an EMBL/GenBank/DDBJ whole genome shotgun (WGS) entry which is preliminary data.</text>
</comment>
<dbReference type="InterPro" id="IPR027417">
    <property type="entry name" value="P-loop_NTPase"/>
</dbReference>
<evidence type="ECO:0000313" key="6">
    <source>
        <dbReference type="Proteomes" id="UP000186029"/>
    </source>
</evidence>
<organism evidence="5 6">
    <name type="scientific">Candidatus Campbellbacteria bacterium RIFCSPLOWO2_02_35_12</name>
    <dbReference type="NCBI Taxonomy" id="1797580"/>
    <lineage>
        <taxon>Bacteria</taxon>
        <taxon>Candidatus Campbelliibacteriota</taxon>
    </lineage>
</organism>
<keyword evidence="3" id="KW-0067">ATP-binding</keyword>
<dbReference type="PROSITE" id="PS00662">
    <property type="entry name" value="T2SP_E"/>
    <property type="match status" value="1"/>
</dbReference>
<dbReference type="Pfam" id="PF05157">
    <property type="entry name" value="MshEN"/>
    <property type="match status" value="1"/>
</dbReference>
<dbReference type="Gene3D" id="3.30.300.160">
    <property type="entry name" value="Type II secretion system, protein E, N-terminal domain"/>
    <property type="match status" value="1"/>
</dbReference>
<gene>
    <name evidence="5" type="ORF">A2Z61_00180</name>
</gene>
<dbReference type="GO" id="GO:0005524">
    <property type="term" value="F:ATP binding"/>
    <property type="evidence" value="ECO:0007669"/>
    <property type="project" value="UniProtKB-KW"/>
</dbReference>
<dbReference type="PANTHER" id="PTHR30258:SF1">
    <property type="entry name" value="PROTEIN TRANSPORT PROTEIN HOFB HOMOLOG"/>
    <property type="match status" value="1"/>
</dbReference>
<dbReference type="SUPFAM" id="SSF52540">
    <property type="entry name" value="P-loop containing nucleoside triphosphate hydrolases"/>
    <property type="match status" value="1"/>
</dbReference>
<name>A0A1F5EHR3_9BACT</name>
<dbReference type="Gene3D" id="3.40.50.300">
    <property type="entry name" value="P-loop containing nucleotide triphosphate hydrolases"/>
    <property type="match status" value="1"/>
</dbReference>
<dbReference type="Gene3D" id="3.30.450.90">
    <property type="match status" value="1"/>
</dbReference>
<protein>
    <recommendedName>
        <fullName evidence="4">Bacterial type II secretion system protein E domain-containing protein</fullName>
    </recommendedName>
</protein>
<evidence type="ECO:0000256" key="1">
    <source>
        <dbReference type="ARBA" id="ARBA00006611"/>
    </source>
</evidence>
<dbReference type="Pfam" id="PF00437">
    <property type="entry name" value="T2SSE"/>
    <property type="match status" value="1"/>
</dbReference>
<comment type="similarity">
    <text evidence="1">Belongs to the GSP E family.</text>
</comment>
<dbReference type="SUPFAM" id="SSF160246">
    <property type="entry name" value="EspE N-terminal domain-like"/>
    <property type="match status" value="1"/>
</dbReference>
<dbReference type="Proteomes" id="UP000186029">
    <property type="component" value="Unassembled WGS sequence"/>
</dbReference>
<dbReference type="InterPro" id="IPR007831">
    <property type="entry name" value="T2SS_GspE_N"/>
</dbReference>
<dbReference type="EMBL" id="MFAC01000016">
    <property type="protein sequence ID" value="OGD66969.1"/>
    <property type="molecule type" value="Genomic_DNA"/>
</dbReference>
<sequence length="589" mass="65960">MYIQTKHLKDFIIDSGLISRADFEDAEEESKKKKEGGSEEDVGKLLVSKGLITNDDFRRMQAYVLGIPFVNLKNKKIDFEILSLIPEPIARNNNIIAFNKTKDSLEVAMLDTDDLSAIDFVKKKVGLKILPRLTDDVSLKEALLQYQKTLKAEFGDIIKREAGAIKNIAENEENTKISEDDLKKFAEDIPVVRIVDSLLRHAITQNVSDVHIEPMEKEVLVRYRIDGILHDAMILPKNAASSITARIKVLSNLKLDEKRLPQDGRFKIEVNKEKVSLRVSILPTHFGEKTVMRLLKENTGGFSLEGLGFHGEGLERIHMATKLKTGMILTTGPTGSGKTTTLYTILDILNTPDVNISTVEDPIEYQMSRINQTQVKPSIGFTFASGLRSLVRQDPDIIMVGEIRDEETAALAINASLTGHLVLSTLHTNSASGAIPRLLDMGVEPFLLVSTINVIIAQRLVRKLCSRREKYFLSEEEIDILGKSVDIEKTLNILKEEKVVKKNADWKEISFYKPKATTECEDGYSGRIGIHEVLRMSSTIKELIMKGATAEEIENQAKKEDMLTMIEDGIFKAVQGITTIEEVLRVISE</sequence>
<dbReference type="GO" id="GO:0016887">
    <property type="term" value="F:ATP hydrolysis activity"/>
    <property type="evidence" value="ECO:0007669"/>
    <property type="project" value="TreeGrafter"/>
</dbReference>
<reference evidence="5 6" key="1">
    <citation type="journal article" date="2016" name="Nat. Commun.">
        <title>Thousands of microbial genomes shed light on interconnected biogeochemical processes in an aquifer system.</title>
        <authorList>
            <person name="Anantharaman K."/>
            <person name="Brown C.T."/>
            <person name="Hug L.A."/>
            <person name="Sharon I."/>
            <person name="Castelle C.J."/>
            <person name="Probst A.J."/>
            <person name="Thomas B.C."/>
            <person name="Singh A."/>
            <person name="Wilkins M.J."/>
            <person name="Karaoz U."/>
            <person name="Brodie E.L."/>
            <person name="Williams K.H."/>
            <person name="Hubbard S.S."/>
            <person name="Banfield J.F."/>
        </authorList>
    </citation>
    <scope>NUCLEOTIDE SEQUENCE [LARGE SCALE GENOMIC DNA]</scope>
</reference>
<evidence type="ECO:0000259" key="4">
    <source>
        <dbReference type="PROSITE" id="PS00662"/>
    </source>
</evidence>
<dbReference type="PANTHER" id="PTHR30258">
    <property type="entry name" value="TYPE II SECRETION SYSTEM PROTEIN GSPE-RELATED"/>
    <property type="match status" value="1"/>
</dbReference>
<dbReference type="InterPro" id="IPR001482">
    <property type="entry name" value="T2SS/T4SS_dom"/>
</dbReference>
<feature type="domain" description="Bacterial type II secretion system protein E" evidence="4">
    <location>
        <begin position="391"/>
        <end position="405"/>
    </location>
</feature>
<evidence type="ECO:0000256" key="3">
    <source>
        <dbReference type="ARBA" id="ARBA00022840"/>
    </source>
</evidence>
<keyword evidence="2" id="KW-0547">Nucleotide-binding</keyword>
<dbReference type="GO" id="GO:0005886">
    <property type="term" value="C:plasma membrane"/>
    <property type="evidence" value="ECO:0007669"/>
    <property type="project" value="TreeGrafter"/>
</dbReference>
<proteinExistence type="inferred from homology"/>
<dbReference type="InterPro" id="IPR037257">
    <property type="entry name" value="T2SS_E_N_sf"/>
</dbReference>
<dbReference type="AlphaFoldDB" id="A0A1F5EHR3"/>